<dbReference type="Proteomes" id="UP000092445">
    <property type="component" value="Unassembled WGS sequence"/>
</dbReference>
<accession>A0A1A9ZYE9</accession>
<protein>
    <submittedName>
        <fullName evidence="2">Uncharacterized protein</fullName>
    </submittedName>
</protein>
<evidence type="ECO:0000313" key="2">
    <source>
        <dbReference type="EnsemblMetazoa" id="GPAI028881-PA"/>
    </source>
</evidence>
<dbReference type="VEuPathDB" id="VectorBase:GPAI028881"/>
<keyword evidence="1" id="KW-0812">Transmembrane</keyword>
<feature type="transmembrane region" description="Helical" evidence="1">
    <location>
        <begin position="12"/>
        <end position="32"/>
    </location>
</feature>
<keyword evidence="3" id="KW-1185">Reference proteome</keyword>
<name>A0A1A9ZYE9_GLOPL</name>
<dbReference type="EnsemblMetazoa" id="GPAI028881-RA">
    <property type="protein sequence ID" value="GPAI028881-PA"/>
    <property type="gene ID" value="GPAI028881"/>
</dbReference>
<keyword evidence="1" id="KW-1133">Transmembrane helix</keyword>
<sequence length="107" mass="12662">MKIPASITQCLYLLHGLLTLVLELLSLFRHFLPAKKLALLRYLRPSQCPNVHKRKLLQSLKYPASLRRFHSDRKQVKEKLNYLSRNNCRYKDLTSKPVMPTFIQEKI</sequence>
<proteinExistence type="predicted"/>
<organism evidence="2 3">
    <name type="scientific">Glossina pallidipes</name>
    <name type="common">Tsetse fly</name>
    <dbReference type="NCBI Taxonomy" id="7398"/>
    <lineage>
        <taxon>Eukaryota</taxon>
        <taxon>Metazoa</taxon>
        <taxon>Ecdysozoa</taxon>
        <taxon>Arthropoda</taxon>
        <taxon>Hexapoda</taxon>
        <taxon>Insecta</taxon>
        <taxon>Pterygota</taxon>
        <taxon>Neoptera</taxon>
        <taxon>Endopterygota</taxon>
        <taxon>Diptera</taxon>
        <taxon>Brachycera</taxon>
        <taxon>Muscomorpha</taxon>
        <taxon>Hippoboscoidea</taxon>
        <taxon>Glossinidae</taxon>
        <taxon>Glossina</taxon>
    </lineage>
</organism>
<evidence type="ECO:0000313" key="3">
    <source>
        <dbReference type="Proteomes" id="UP000092445"/>
    </source>
</evidence>
<evidence type="ECO:0000256" key="1">
    <source>
        <dbReference type="SAM" id="Phobius"/>
    </source>
</evidence>
<reference evidence="3" key="1">
    <citation type="submission" date="2014-03" db="EMBL/GenBank/DDBJ databases">
        <authorList>
            <person name="Aksoy S."/>
            <person name="Warren W."/>
            <person name="Wilson R.K."/>
        </authorList>
    </citation>
    <scope>NUCLEOTIDE SEQUENCE [LARGE SCALE GENOMIC DNA]</scope>
    <source>
        <strain evidence="3">IAEA</strain>
    </source>
</reference>
<dbReference type="AlphaFoldDB" id="A0A1A9ZYE9"/>
<reference evidence="2" key="2">
    <citation type="submission" date="2020-05" db="UniProtKB">
        <authorList>
            <consortium name="EnsemblMetazoa"/>
        </authorList>
    </citation>
    <scope>IDENTIFICATION</scope>
    <source>
        <strain evidence="2">IAEA</strain>
    </source>
</reference>
<keyword evidence="1" id="KW-0472">Membrane</keyword>